<sequence length="118" mass="13341">MRWLYIPVLCLLVSFGRSQDTKDTTITNANKETTTVDPGPNPANPFKYYANKQEKLLKAVSADVMEYIAPHFVKDLHELNITGDCTYGLLKFLFGLKKFRPWSIKSVAVIAVPAMDRC</sequence>
<evidence type="ECO:0000313" key="2">
    <source>
        <dbReference type="EMBL" id="OQR74296.1"/>
    </source>
</evidence>
<dbReference type="OrthoDB" id="10265389at2759"/>
<dbReference type="EMBL" id="MNPL01008269">
    <property type="protein sequence ID" value="OQR74296.1"/>
    <property type="molecule type" value="Genomic_DNA"/>
</dbReference>
<dbReference type="Proteomes" id="UP000192247">
    <property type="component" value="Unassembled WGS sequence"/>
</dbReference>
<proteinExistence type="predicted"/>
<reference evidence="2 3" key="1">
    <citation type="journal article" date="2017" name="Gigascience">
        <title>Draft genome of the honey bee ectoparasitic mite, Tropilaelaps mercedesae, is shaped by the parasitic life history.</title>
        <authorList>
            <person name="Dong X."/>
            <person name="Armstrong S.D."/>
            <person name="Xia D."/>
            <person name="Makepeace B.L."/>
            <person name="Darby A.C."/>
            <person name="Kadowaki T."/>
        </authorList>
    </citation>
    <scope>NUCLEOTIDE SEQUENCE [LARGE SCALE GENOMIC DNA]</scope>
    <source>
        <strain evidence="2">Wuxi-XJTLU</strain>
    </source>
</reference>
<keyword evidence="3" id="KW-1185">Reference proteome</keyword>
<dbReference type="InParanoid" id="A0A1V9XLF8"/>
<name>A0A1V9XLF8_9ACAR</name>
<feature type="chain" id="PRO_5013116907" evidence="1">
    <location>
        <begin position="19"/>
        <end position="118"/>
    </location>
</feature>
<feature type="signal peptide" evidence="1">
    <location>
        <begin position="1"/>
        <end position="18"/>
    </location>
</feature>
<evidence type="ECO:0000313" key="3">
    <source>
        <dbReference type="Proteomes" id="UP000192247"/>
    </source>
</evidence>
<gene>
    <name evidence="2" type="ORF">BIW11_03443</name>
</gene>
<evidence type="ECO:0000256" key="1">
    <source>
        <dbReference type="SAM" id="SignalP"/>
    </source>
</evidence>
<keyword evidence="1" id="KW-0732">Signal</keyword>
<protein>
    <submittedName>
        <fullName evidence="2">Uncharacterized protein</fullName>
    </submittedName>
</protein>
<comment type="caution">
    <text evidence="2">The sequence shown here is derived from an EMBL/GenBank/DDBJ whole genome shotgun (WGS) entry which is preliminary data.</text>
</comment>
<accession>A0A1V9XLF8</accession>
<dbReference type="AlphaFoldDB" id="A0A1V9XLF8"/>
<organism evidence="2 3">
    <name type="scientific">Tropilaelaps mercedesae</name>
    <dbReference type="NCBI Taxonomy" id="418985"/>
    <lineage>
        <taxon>Eukaryota</taxon>
        <taxon>Metazoa</taxon>
        <taxon>Ecdysozoa</taxon>
        <taxon>Arthropoda</taxon>
        <taxon>Chelicerata</taxon>
        <taxon>Arachnida</taxon>
        <taxon>Acari</taxon>
        <taxon>Parasitiformes</taxon>
        <taxon>Mesostigmata</taxon>
        <taxon>Gamasina</taxon>
        <taxon>Dermanyssoidea</taxon>
        <taxon>Laelapidae</taxon>
        <taxon>Tropilaelaps</taxon>
    </lineage>
</organism>